<evidence type="ECO:0000259" key="4">
    <source>
        <dbReference type="SMART" id="SM00385"/>
    </source>
</evidence>
<evidence type="ECO:0000256" key="1">
    <source>
        <dbReference type="ARBA" id="ARBA00023127"/>
    </source>
</evidence>
<dbReference type="PANTHER" id="PTHR10026">
    <property type="entry name" value="CYCLIN"/>
    <property type="match status" value="1"/>
</dbReference>
<comment type="caution">
    <text evidence="5">The sequence shown here is derived from an EMBL/GenBank/DDBJ whole genome shotgun (WGS) entry which is preliminary data.</text>
</comment>
<dbReference type="InterPro" id="IPR036915">
    <property type="entry name" value="Cyclin-like_sf"/>
</dbReference>
<dbReference type="Pfam" id="PF16899">
    <property type="entry name" value="Cyclin_C_2"/>
    <property type="match status" value="1"/>
</dbReference>
<feature type="region of interest" description="Disordered" evidence="3">
    <location>
        <begin position="299"/>
        <end position="346"/>
    </location>
</feature>
<dbReference type="Proteomes" id="UP001221757">
    <property type="component" value="Unassembled WGS sequence"/>
</dbReference>
<dbReference type="AlphaFoldDB" id="A0AAD7GW57"/>
<organism evidence="5 6">
    <name type="scientific">Mycena rosella</name>
    <name type="common">Pink bonnet</name>
    <name type="synonym">Agaricus rosellus</name>
    <dbReference type="NCBI Taxonomy" id="1033263"/>
    <lineage>
        <taxon>Eukaryota</taxon>
        <taxon>Fungi</taxon>
        <taxon>Dikarya</taxon>
        <taxon>Basidiomycota</taxon>
        <taxon>Agaricomycotina</taxon>
        <taxon>Agaricomycetes</taxon>
        <taxon>Agaricomycetidae</taxon>
        <taxon>Agaricales</taxon>
        <taxon>Marasmiineae</taxon>
        <taxon>Mycenaceae</taxon>
        <taxon>Mycena</taxon>
    </lineage>
</organism>
<gene>
    <name evidence="5" type="ORF">B0H17DRAFT_1037015</name>
</gene>
<evidence type="ECO:0000256" key="3">
    <source>
        <dbReference type="SAM" id="MobiDB-lite"/>
    </source>
</evidence>
<feature type="compositionally biased region" description="Acidic residues" evidence="3">
    <location>
        <begin position="337"/>
        <end position="346"/>
    </location>
</feature>
<dbReference type="Gene3D" id="1.10.472.10">
    <property type="entry name" value="Cyclin-like"/>
    <property type="match status" value="1"/>
</dbReference>
<dbReference type="GO" id="GO:0016538">
    <property type="term" value="F:cyclin-dependent protein serine/threonine kinase regulator activity"/>
    <property type="evidence" value="ECO:0007669"/>
    <property type="project" value="InterPro"/>
</dbReference>
<dbReference type="GO" id="GO:0006357">
    <property type="term" value="P:regulation of transcription by RNA polymerase II"/>
    <property type="evidence" value="ECO:0007669"/>
    <property type="project" value="InterPro"/>
</dbReference>
<accession>A0AAD7GW57</accession>
<dbReference type="InterPro" id="IPR013763">
    <property type="entry name" value="Cyclin-like_dom"/>
</dbReference>
<evidence type="ECO:0000313" key="6">
    <source>
        <dbReference type="Proteomes" id="UP001221757"/>
    </source>
</evidence>
<dbReference type="Pfam" id="PF00134">
    <property type="entry name" value="Cyclin_N"/>
    <property type="match status" value="1"/>
</dbReference>
<dbReference type="EMBL" id="JARKIE010000007">
    <property type="protein sequence ID" value="KAJ7706392.1"/>
    <property type="molecule type" value="Genomic_DNA"/>
</dbReference>
<feature type="domain" description="Cyclin-like" evidence="4">
    <location>
        <begin position="72"/>
        <end position="154"/>
    </location>
</feature>
<dbReference type="SMART" id="SM00385">
    <property type="entry name" value="CYCLIN"/>
    <property type="match status" value="1"/>
</dbReference>
<dbReference type="InterPro" id="IPR006671">
    <property type="entry name" value="Cyclin_N"/>
</dbReference>
<feature type="compositionally biased region" description="Basic and acidic residues" evidence="3">
    <location>
        <begin position="299"/>
        <end position="315"/>
    </location>
</feature>
<comment type="similarity">
    <text evidence="2">Belongs to the cyclin family.</text>
</comment>
<name>A0AAD7GW57_MYCRO</name>
<keyword evidence="6" id="KW-1185">Reference proteome</keyword>
<protein>
    <submittedName>
        <fullName evidence="5">Cyclin-like protein</fullName>
    </submittedName>
</protein>
<evidence type="ECO:0000256" key="2">
    <source>
        <dbReference type="RuleBase" id="RU000383"/>
    </source>
</evidence>
<sequence length="346" mass="38342">MAASKTPLYEASTQFKNWRYSTQSLAKVRASLNAAAVAVIRNTFEADEPGSSSAVSFLVPDEELLLVRLYVSKIAQLCGFFRFPEEVEATAVSYLKRFYLKNTVMDWHPKNVMLTALFLATKTTNNPISLEAYTNNIPKTNPSDVLDLEFLVAQSLGFEFAVWHAHRALWGIWLDLQNVPNAPPNRATSQSEVYNAALRHARISRLSDAELIYTPSQIALAALSMASPDLASEWAESKFPPGSPTLSTLQNALAAIRVLIESSARPVDVESVRGVDLRLKLCKNPEKVVGSKAYLAKKAEDERKAEEKRNRKAVDVQKAMTAGDPFGDELAGRLVDYEDEDDDDDD</sequence>
<dbReference type="InterPro" id="IPR031658">
    <property type="entry name" value="Cyclin_C_2"/>
</dbReference>
<dbReference type="CDD" id="cd20524">
    <property type="entry name" value="CYCLIN_CCNH_rpt1"/>
    <property type="match status" value="1"/>
</dbReference>
<evidence type="ECO:0000313" key="5">
    <source>
        <dbReference type="EMBL" id="KAJ7706392.1"/>
    </source>
</evidence>
<dbReference type="InterPro" id="IPR043198">
    <property type="entry name" value="Cyclin/Ssn8"/>
</dbReference>
<dbReference type="SUPFAM" id="SSF47954">
    <property type="entry name" value="Cyclin-like"/>
    <property type="match status" value="2"/>
</dbReference>
<dbReference type="CDD" id="cd20525">
    <property type="entry name" value="CYCLIN_CCNH_rpt2"/>
    <property type="match status" value="1"/>
</dbReference>
<proteinExistence type="inferred from homology"/>
<reference evidence="5" key="1">
    <citation type="submission" date="2023-03" db="EMBL/GenBank/DDBJ databases">
        <title>Massive genome expansion in bonnet fungi (Mycena s.s.) driven by repeated elements and novel gene families across ecological guilds.</title>
        <authorList>
            <consortium name="Lawrence Berkeley National Laboratory"/>
            <person name="Harder C.B."/>
            <person name="Miyauchi S."/>
            <person name="Viragh M."/>
            <person name="Kuo A."/>
            <person name="Thoen E."/>
            <person name="Andreopoulos B."/>
            <person name="Lu D."/>
            <person name="Skrede I."/>
            <person name="Drula E."/>
            <person name="Henrissat B."/>
            <person name="Morin E."/>
            <person name="Kohler A."/>
            <person name="Barry K."/>
            <person name="LaButti K."/>
            <person name="Morin E."/>
            <person name="Salamov A."/>
            <person name="Lipzen A."/>
            <person name="Mereny Z."/>
            <person name="Hegedus B."/>
            <person name="Baldrian P."/>
            <person name="Stursova M."/>
            <person name="Weitz H."/>
            <person name="Taylor A."/>
            <person name="Grigoriev I.V."/>
            <person name="Nagy L.G."/>
            <person name="Martin F."/>
            <person name="Kauserud H."/>
        </authorList>
    </citation>
    <scope>NUCLEOTIDE SEQUENCE</scope>
    <source>
        <strain evidence="5">CBHHK067</strain>
    </source>
</reference>
<keyword evidence="1 2" id="KW-0195">Cyclin</keyword>